<sequence>MDFKFVLIIIILILFLYFVLNYIYSTSTVTTSIASGTTMQTIQASTLSSIKSGIKSSNFTYSIWFYIDDWNYNYGKEKVLFGRVGTPSSSASTYGSYGKDPCPIVTFGGIENNLNVTMSVYSGTSTSSSITHKCNVSNIPIQAWCNLLISVYGRTLDIYLDGKLVNTCVLPGTAKINEDANVYITPSGGFSGWTSKFEYYPNATDPQTAWNIYQKGYSNSIIDDIFGTSFRVKFSTVDSSGTETSSYTI</sequence>
<keyword evidence="1" id="KW-0472">Membrane</keyword>
<dbReference type="InterPro" id="IPR013320">
    <property type="entry name" value="ConA-like_dom_sf"/>
</dbReference>
<evidence type="ECO:0000313" key="2">
    <source>
        <dbReference type="EMBL" id="QHT08200.1"/>
    </source>
</evidence>
<protein>
    <recommendedName>
        <fullName evidence="3">Lectin/glucanase superfamily protein</fullName>
    </recommendedName>
</protein>
<dbReference type="Gene3D" id="2.60.120.200">
    <property type="match status" value="1"/>
</dbReference>
<organism evidence="2">
    <name type="scientific">viral metagenome</name>
    <dbReference type="NCBI Taxonomy" id="1070528"/>
    <lineage>
        <taxon>unclassified sequences</taxon>
        <taxon>metagenomes</taxon>
        <taxon>organismal metagenomes</taxon>
    </lineage>
</organism>
<dbReference type="AlphaFoldDB" id="A0A6C0CW96"/>
<evidence type="ECO:0008006" key="3">
    <source>
        <dbReference type="Google" id="ProtNLM"/>
    </source>
</evidence>
<keyword evidence="1" id="KW-1133">Transmembrane helix</keyword>
<name>A0A6C0CW96_9ZZZZ</name>
<reference evidence="2" key="1">
    <citation type="journal article" date="2020" name="Nature">
        <title>Giant virus diversity and host interactions through global metagenomics.</title>
        <authorList>
            <person name="Schulz F."/>
            <person name="Roux S."/>
            <person name="Paez-Espino D."/>
            <person name="Jungbluth S."/>
            <person name="Walsh D.A."/>
            <person name="Denef V.J."/>
            <person name="McMahon K.D."/>
            <person name="Konstantinidis K.T."/>
            <person name="Eloe-Fadrosh E.A."/>
            <person name="Kyrpides N.C."/>
            <person name="Woyke T."/>
        </authorList>
    </citation>
    <scope>NUCLEOTIDE SEQUENCE</scope>
    <source>
        <strain evidence="2">GVMAG-M-3300022752-39</strain>
    </source>
</reference>
<dbReference type="EMBL" id="MN739491">
    <property type="protein sequence ID" value="QHT08200.1"/>
    <property type="molecule type" value="Genomic_DNA"/>
</dbReference>
<dbReference type="SUPFAM" id="SSF49899">
    <property type="entry name" value="Concanavalin A-like lectins/glucanases"/>
    <property type="match status" value="1"/>
</dbReference>
<feature type="transmembrane region" description="Helical" evidence="1">
    <location>
        <begin position="5"/>
        <end position="24"/>
    </location>
</feature>
<dbReference type="Pfam" id="PF13385">
    <property type="entry name" value="Laminin_G_3"/>
    <property type="match status" value="1"/>
</dbReference>
<evidence type="ECO:0000256" key="1">
    <source>
        <dbReference type="SAM" id="Phobius"/>
    </source>
</evidence>
<keyword evidence="1" id="KW-0812">Transmembrane</keyword>
<proteinExistence type="predicted"/>
<accession>A0A6C0CW96</accession>